<comment type="caution">
    <text evidence="1">The sequence shown here is derived from an EMBL/GenBank/DDBJ whole genome shotgun (WGS) entry which is preliminary data.</text>
</comment>
<dbReference type="Proteomes" id="UP000612585">
    <property type="component" value="Unassembled WGS sequence"/>
</dbReference>
<evidence type="ECO:0000313" key="2">
    <source>
        <dbReference type="Proteomes" id="UP000612585"/>
    </source>
</evidence>
<sequence length="52" mass="5235">MKVKGYLIGAVIVFFIAYNPDGAAAVASMLGGFFVDLVDGLGTVAVNLSGGQ</sequence>
<name>A0A8J3YWJ4_9ACTN</name>
<evidence type="ECO:0000313" key="1">
    <source>
        <dbReference type="EMBL" id="GIJ53224.1"/>
    </source>
</evidence>
<protein>
    <submittedName>
        <fullName evidence="1">Uncharacterized protein</fullName>
    </submittedName>
</protein>
<keyword evidence="2" id="KW-1185">Reference proteome</keyword>
<dbReference type="EMBL" id="BOPG01000005">
    <property type="protein sequence ID" value="GIJ53224.1"/>
    <property type="molecule type" value="Genomic_DNA"/>
</dbReference>
<dbReference type="RefSeq" id="WP_203987177.1">
    <property type="nucleotide sequence ID" value="NZ_BOPG01000005.1"/>
</dbReference>
<dbReference type="AlphaFoldDB" id="A0A8J3YWJ4"/>
<organism evidence="1 2">
    <name type="scientific">Virgisporangium aurantiacum</name>
    <dbReference type="NCBI Taxonomy" id="175570"/>
    <lineage>
        <taxon>Bacteria</taxon>
        <taxon>Bacillati</taxon>
        <taxon>Actinomycetota</taxon>
        <taxon>Actinomycetes</taxon>
        <taxon>Micromonosporales</taxon>
        <taxon>Micromonosporaceae</taxon>
        <taxon>Virgisporangium</taxon>
    </lineage>
</organism>
<proteinExistence type="predicted"/>
<accession>A0A8J3YWJ4</accession>
<reference evidence="1" key="1">
    <citation type="submission" date="2021-01" db="EMBL/GenBank/DDBJ databases">
        <title>Whole genome shotgun sequence of Virgisporangium aurantiacum NBRC 16421.</title>
        <authorList>
            <person name="Komaki H."/>
            <person name="Tamura T."/>
        </authorList>
    </citation>
    <scope>NUCLEOTIDE SEQUENCE</scope>
    <source>
        <strain evidence="1">NBRC 16421</strain>
    </source>
</reference>
<gene>
    <name evidence="1" type="ORF">Vau01_007400</name>
</gene>